<evidence type="ECO:0000256" key="9">
    <source>
        <dbReference type="SAM" id="Phobius"/>
    </source>
</evidence>
<keyword evidence="4 9" id="KW-0812">Transmembrane</keyword>
<evidence type="ECO:0000256" key="4">
    <source>
        <dbReference type="ARBA" id="ARBA00022692"/>
    </source>
</evidence>
<dbReference type="GO" id="GO:0015031">
    <property type="term" value="P:protein transport"/>
    <property type="evidence" value="ECO:0007669"/>
    <property type="project" value="UniProtKB-KW"/>
</dbReference>
<dbReference type="AlphaFoldDB" id="A0A7S1Z5Q2"/>
<dbReference type="GO" id="GO:0012507">
    <property type="term" value="C:ER to Golgi transport vesicle membrane"/>
    <property type="evidence" value="ECO:0007669"/>
    <property type="project" value="TreeGrafter"/>
</dbReference>
<evidence type="ECO:0000256" key="8">
    <source>
        <dbReference type="ARBA" id="ARBA00023136"/>
    </source>
</evidence>
<proteinExistence type="inferred from homology"/>
<dbReference type="GO" id="GO:0005484">
    <property type="term" value="F:SNAP receptor activity"/>
    <property type="evidence" value="ECO:0007669"/>
    <property type="project" value="TreeGrafter"/>
</dbReference>
<dbReference type="GO" id="GO:0006906">
    <property type="term" value="P:vesicle fusion"/>
    <property type="evidence" value="ECO:0007669"/>
    <property type="project" value="TreeGrafter"/>
</dbReference>
<dbReference type="GO" id="GO:0005794">
    <property type="term" value="C:Golgi apparatus"/>
    <property type="evidence" value="ECO:0007669"/>
    <property type="project" value="TreeGrafter"/>
</dbReference>
<accession>A0A7S1Z5Q2</accession>
<dbReference type="PANTHER" id="PTHR21230:SF26">
    <property type="entry name" value="VESICLE TRANSPORT THROUGH INTERACTION WITH T-SNARES HOMOLOG 1A"/>
    <property type="match status" value="1"/>
</dbReference>
<comment type="subcellular location">
    <subcellularLocation>
        <location evidence="1">Membrane</location>
        <topology evidence="1">Single-pass type IV membrane protein</topology>
    </subcellularLocation>
</comment>
<protein>
    <recommendedName>
        <fullName evidence="11">Vesicle transport v-SNARE N-terminal domain-containing protein</fullName>
    </recommendedName>
</protein>
<dbReference type="GO" id="GO:0000149">
    <property type="term" value="F:SNARE binding"/>
    <property type="evidence" value="ECO:0007669"/>
    <property type="project" value="TreeGrafter"/>
</dbReference>
<reference evidence="10" key="1">
    <citation type="submission" date="2021-01" db="EMBL/GenBank/DDBJ databases">
        <authorList>
            <person name="Corre E."/>
            <person name="Pelletier E."/>
            <person name="Niang G."/>
            <person name="Scheremetjew M."/>
            <person name="Finn R."/>
            <person name="Kale V."/>
            <person name="Holt S."/>
            <person name="Cochrane G."/>
            <person name="Meng A."/>
            <person name="Brown T."/>
            <person name="Cohen L."/>
        </authorList>
    </citation>
    <scope>NUCLEOTIDE SEQUENCE</scope>
    <source>
        <strain evidence="10">Grunow 1884</strain>
    </source>
</reference>
<evidence type="ECO:0000256" key="5">
    <source>
        <dbReference type="ARBA" id="ARBA00022927"/>
    </source>
</evidence>
<keyword evidence="3" id="KW-0813">Transport</keyword>
<organism evidence="10">
    <name type="scientific">Trieres chinensis</name>
    <name type="common">Marine centric diatom</name>
    <name type="synonym">Odontella sinensis</name>
    <dbReference type="NCBI Taxonomy" id="1514140"/>
    <lineage>
        <taxon>Eukaryota</taxon>
        <taxon>Sar</taxon>
        <taxon>Stramenopiles</taxon>
        <taxon>Ochrophyta</taxon>
        <taxon>Bacillariophyta</taxon>
        <taxon>Mediophyceae</taxon>
        <taxon>Biddulphiophycidae</taxon>
        <taxon>Eupodiscales</taxon>
        <taxon>Parodontellaceae</taxon>
        <taxon>Trieres</taxon>
    </lineage>
</organism>
<sequence>MSQSYEDYRKEYDEYLSRVRSFLASTRSVSTLTESERLLREAKRCAHAMQALAEVEGDAEAVRESKARIDREVRPLEWEVERAMAEKRGGALSNREELFGAVAGGDGDGSSPLLAFGGNGSGSAADDTERLIRDSESLLLESQALCAETEQTGAATLQTMGQQREQLYAASSHLEGTRNATDEARRLLREIRFRALRNKMFLHCVIVVLIIANGAVLYKLLEK</sequence>
<name>A0A7S1Z5Q2_TRICV</name>
<dbReference type="GO" id="GO:0005789">
    <property type="term" value="C:endoplasmic reticulum membrane"/>
    <property type="evidence" value="ECO:0007669"/>
    <property type="project" value="TreeGrafter"/>
</dbReference>
<dbReference type="FunFam" id="1.20.5.110:FF:000002">
    <property type="entry name" value="Vesicle transport through interaction with t-SNAREsB"/>
    <property type="match status" value="1"/>
</dbReference>
<dbReference type="Gene3D" id="1.20.5.110">
    <property type="match status" value="1"/>
</dbReference>
<evidence type="ECO:0000256" key="6">
    <source>
        <dbReference type="ARBA" id="ARBA00022989"/>
    </source>
</evidence>
<evidence type="ECO:0000256" key="7">
    <source>
        <dbReference type="ARBA" id="ARBA00023054"/>
    </source>
</evidence>
<evidence type="ECO:0000256" key="3">
    <source>
        <dbReference type="ARBA" id="ARBA00022448"/>
    </source>
</evidence>
<dbReference type="GO" id="GO:0031902">
    <property type="term" value="C:late endosome membrane"/>
    <property type="evidence" value="ECO:0007669"/>
    <property type="project" value="TreeGrafter"/>
</dbReference>
<evidence type="ECO:0000256" key="2">
    <source>
        <dbReference type="ARBA" id="ARBA00006108"/>
    </source>
</evidence>
<keyword evidence="8 9" id="KW-0472">Membrane</keyword>
<keyword evidence="6 9" id="KW-1133">Transmembrane helix</keyword>
<comment type="similarity">
    <text evidence="2">Belongs to the VTI1 family.</text>
</comment>
<dbReference type="SUPFAM" id="SSF58038">
    <property type="entry name" value="SNARE fusion complex"/>
    <property type="match status" value="1"/>
</dbReference>
<keyword evidence="5" id="KW-0653">Protein transport</keyword>
<evidence type="ECO:0000256" key="1">
    <source>
        <dbReference type="ARBA" id="ARBA00004211"/>
    </source>
</evidence>
<gene>
    <name evidence="10" type="ORF">OSIN01602_LOCUS5102</name>
</gene>
<dbReference type="PANTHER" id="PTHR21230">
    <property type="entry name" value="VESICLE TRANSPORT V-SNARE PROTEIN VTI1-RELATED"/>
    <property type="match status" value="1"/>
</dbReference>
<feature type="transmembrane region" description="Helical" evidence="9">
    <location>
        <begin position="200"/>
        <end position="221"/>
    </location>
</feature>
<dbReference type="EMBL" id="HBGO01009293">
    <property type="protein sequence ID" value="CAD9329328.1"/>
    <property type="molecule type" value="Transcribed_RNA"/>
</dbReference>
<dbReference type="GO" id="GO:0031201">
    <property type="term" value="C:SNARE complex"/>
    <property type="evidence" value="ECO:0007669"/>
    <property type="project" value="TreeGrafter"/>
</dbReference>
<keyword evidence="7" id="KW-0175">Coiled coil</keyword>
<evidence type="ECO:0008006" key="11">
    <source>
        <dbReference type="Google" id="ProtNLM"/>
    </source>
</evidence>
<dbReference type="Pfam" id="PF12352">
    <property type="entry name" value="V-SNARE_C"/>
    <property type="match status" value="1"/>
</dbReference>
<evidence type="ECO:0000313" key="10">
    <source>
        <dbReference type="EMBL" id="CAD9329328.1"/>
    </source>
</evidence>